<evidence type="ECO:0000313" key="2">
    <source>
        <dbReference type="EMBL" id="TEB39962.1"/>
    </source>
</evidence>
<feature type="compositionally biased region" description="Basic and acidic residues" evidence="1">
    <location>
        <begin position="558"/>
        <end position="572"/>
    </location>
</feature>
<evidence type="ECO:0000313" key="3">
    <source>
        <dbReference type="Proteomes" id="UP000298030"/>
    </source>
</evidence>
<dbReference type="Proteomes" id="UP000298030">
    <property type="component" value="Unassembled WGS sequence"/>
</dbReference>
<feature type="region of interest" description="Disordered" evidence="1">
    <location>
        <begin position="558"/>
        <end position="577"/>
    </location>
</feature>
<keyword evidence="3" id="KW-1185">Reference proteome</keyword>
<accession>A0A4Y7U2E0</accession>
<dbReference type="EMBL" id="QPFP01000001">
    <property type="protein sequence ID" value="TEB39962.1"/>
    <property type="molecule type" value="Genomic_DNA"/>
</dbReference>
<gene>
    <name evidence="2" type="ORF">FA13DRAFT_1573274</name>
</gene>
<dbReference type="Pfam" id="PF18759">
    <property type="entry name" value="Plavaka"/>
    <property type="match status" value="1"/>
</dbReference>
<comment type="caution">
    <text evidence="2">The sequence shown here is derived from an EMBL/GenBank/DDBJ whole genome shotgun (WGS) entry which is preliminary data.</text>
</comment>
<sequence>FGPFENRSAFCLAEWYWQSSNKSFSDFQKLISILKDGKFSIPDVIHINWKAAFKSLGSNREDLPDSDSSWIQDDGWKRTPISIDIPFHNSMKDPGTKSFTVGTFHHRSIVSVIKEKITNRNESQGFHYYPYRATWKRTGDDPEVELYGEMYASQAFREAHGDVQRLPPTGGNRGLERVVVALMFWSDATQLTSFGGSSLWPGYLFFGNESKHRRGEPSNHLGRHIAYFLKLPDSLNDHLKERNQGKLPTDALYAYCKKELFHKQWTVLLDRELVAAMRDGLVLTCPEGHRRCFFPRIFTYSADYPEKALVSGMRNNGGAPCHRCLVKKCNLFRLGAPADTERRCERRNATQERSDVIEAEKKIQDGYAVNSDKVEEILKWQSLVPRQTAFATELQGLNFHLASALVVDILHEFEIGVWKTLFIHLMRLLDAFSAGRGNLTLSAELDARYREIPAFGRDTIRKFPLNASQMKRKAARDYEDLLQCAVPAFEGLLPDEHDAILMQLLYICAQWHALAKLRLQSDLTLDLLEHTTTLLGAQMRVFQRDTCSKVATKELQKEAEARARKEGKERKGNGSTARKPAALGVFTIKFHFLGDYAPIIRKYGTTDSFSTQTGELYHREPKSWFPRTDRKGYEEQLSHIERRQSRFISSGERYSIGVSQNAPLSLNAFLPGEGARKDPYLSDFIPSLKRHLLLRLQEKTGLALINTTRDTWRYVGLQGNRLYSHKIMRLAYTTYDVRRDEDVVHVDTPRNSIMLLNRRYSQSTRHCEPPYLYAKVLGVFHANVFFTQSAQILQPNPTLSPDSVHKIEFLWVQWYTLHKATVPFSLDRVVLSPPTTGSLDFLEPTVALRAIHLIPQFALGKLRDPSPTSRVVTAHGQPQWKAYYLNKFVDRDMFMRYQFGMSVGHTY</sequence>
<name>A0A4Y7U2E0_COPMI</name>
<feature type="non-terminal residue" evidence="2">
    <location>
        <position position="907"/>
    </location>
</feature>
<feature type="non-terminal residue" evidence="2">
    <location>
        <position position="1"/>
    </location>
</feature>
<dbReference type="OrthoDB" id="2687259at2759"/>
<proteinExistence type="predicted"/>
<reference evidence="2 3" key="1">
    <citation type="journal article" date="2019" name="Nat. Ecol. Evol.">
        <title>Megaphylogeny resolves global patterns of mushroom evolution.</title>
        <authorList>
            <person name="Varga T."/>
            <person name="Krizsan K."/>
            <person name="Foldi C."/>
            <person name="Dima B."/>
            <person name="Sanchez-Garcia M."/>
            <person name="Sanchez-Ramirez S."/>
            <person name="Szollosi G.J."/>
            <person name="Szarkandi J.G."/>
            <person name="Papp V."/>
            <person name="Albert L."/>
            <person name="Andreopoulos W."/>
            <person name="Angelini C."/>
            <person name="Antonin V."/>
            <person name="Barry K.W."/>
            <person name="Bougher N.L."/>
            <person name="Buchanan P."/>
            <person name="Buyck B."/>
            <person name="Bense V."/>
            <person name="Catcheside P."/>
            <person name="Chovatia M."/>
            <person name="Cooper J."/>
            <person name="Damon W."/>
            <person name="Desjardin D."/>
            <person name="Finy P."/>
            <person name="Geml J."/>
            <person name="Haridas S."/>
            <person name="Hughes K."/>
            <person name="Justo A."/>
            <person name="Karasinski D."/>
            <person name="Kautmanova I."/>
            <person name="Kiss B."/>
            <person name="Kocsube S."/>
            <person name="Kotiranta H."/>
            <person name="LaButti K.M."/>
            <person name="Lechner B.E."/>
            <person name="Liimatainen K."/>
            <person name="Lipzen A."/>
            <person name="Lukacs Z."/>
            <person name="Mihaltcheva S."/>
            <person name="Morgado L.N."/>
            <person name="Niskanen T."/>
            <person name="Noordeloos M.E."/>
            <person name="Ohm R.A."/>
            <person name="Ortiz-Santana B."/>
            <person name="Ovrebo C."/>
            <person name="Racz N."/>
            <person name="Riley R."/>
            <person name="Savchenko A."/>
            <person name="Shiryaev A."/>
            <person name="Soop K."/>
            <person name="Spirin V."/>
            <person name="Szebenyi C."/>
            <person name="Tomsovsky M."/>
            <person name="Tulloss R.E."/>
            <person name="Uehling J."/>
            <person name="Grigoriev I.V."/>
            <person name="Vagvolgyi C."/>
            <person name="Papp T."/>
            <person name="Martin F.M."/>
            <person name="Miettinen O."/>
            <person name="Hibbett D.S."/>
            <person name="Nagy L.G."/>
        </authorList>
    </citation>
    <scope>NUCLEOTIDE SEQUENCE [LARGE SCALE GENOMIC DNA]</scope>
    <source>
        <strain evidence="2 3">FP101781</strain>
    </source>
</reference>
<dbReference type="AlphaFoldDB" id="A0A4Y7U2E0"/>
<dbReference type="InterPro" id="IPR041078">
    <property type="entry name" value="Plavaka"/>
</dbReference>
<evidence type="ECO:0000256" key="1">
    <source>
        <dbReference type="SAM" id="MobiDB-lite"/>
    </source>
</evidence>
<organism evidence="2 3">
    <name type="scientific">Coprinellus micaceus</name>
    <name type="common">Glistening ink-cap mushroom</name>
    <name type="synonym">Coprinus micaceus</name>
    <dbReference type="NCBI Taxonomy" id="71717"/>
    <lineage>
        <taxon>Eukaryota</taxon>
        <taxon>Fungi</taxon>
        <taxon>Dikarya</taxon>
        <taxon>Basidiomycota</taxon>
        <taxon>Agaricomycotina</taxon>
        <taxon>Agaricomycetes</taxon>
        <taxon>Agaricomycetidae</taxon>
        <taxon>Agaricales</taxon>
        <taxon>Agaricineae</taxon>
        <taxon>Psathyrellaceae</taxon>
        <taxon>Coprinellus</taxon>
    </lineage>
</organism>
<protein>
    <submittedName>
        <fullName evidence="2">Uncharacterized protein</fullName>
    </submittedName>
</protein>